<sequence>METPAPYNSVKLEQIKNRTAQWKIPKPKEDKPDNKIHKDNSPSPVHYQKEKAFDKTQQRRVVEHSFSKAEKKTFTDRDIKKAKVVPGIGAYDITKSDKVMTLGARRSYK</sequence>
<name>A0A7S3IUH6_9SPIT</name>
<accession>A0A7S3IUH6</accession>
<proteinExistence type="predicted"/>
<evidence type="ECO:0000256" key="1">
    <source>
        <dbReference type="SAM" id="MobiDB-lite"/>
    </source>
</evidence>
<feature type="compositionally biased region" description="Basic and acidic residues" evidence="1">
    <location>
        <begin position="47"/>
        <end position="64"/>
    </location>
</feature>
<organism evidence="2">
    <name type="scientific">Strombidium inclinatum</name>
    <dbReference type="NCBI Taxonomy" id="197538"/>
    <lineage>
        <taxon>Eukaryota</taxon>
        <taxon>Sar</taxon>
        <taxon>Alveolata</taxon>
        <taxon>Ciliophora</taxon>
        <taxon>Intramacronucleata</taxon>
        <taxon>Spirotrichea</taxon>
        <taxon>Oligotrichia</taxon>
        <taxon>Strombidiidae</taxon>
        <taxon>Strombidium</taxon>
    </lineage>
</organism>
<reference evidence="2" key="1">
    <citation type="submission" date="2021-01" db="EMBL/GenBank/DDBJ databases">
        <authorList>
            <person name="Corre E."/>
            <person name="Pelletier E."/>
            <person name="Niang G."/>
            <person name="Scheremetjew M."/>
            <person name="Finn R."/>
            <person name="Kale V."/>
            <person name="Holt S."/>
            <person name="Cochrane G."/>
            <person name="Meng A."/>
            <person name="Brown T."/>
            <person name="Cohen L."/>
        </authorList>
    </citation>
    <scope>NUCLEOTIDE SEQUENCE</scope>
    <source>
        <strain evidence="2">S3</strain>
    </source>
</reference>
<feature type="compositionally biased region" description="Basic and acidic residues" evidence="1">
    <location>
        <begin position="26"/>
        <end position="40"/>
    </location>
</feature>
<evidence type="ECO:0000313" key="2">
    <source>
        <dbReference type="EMBL" id="CAE0333249.1"/>
    </source>
</evidence>
<dbReference type="EMBL" id="HBIH01034943">
    <property type="protein sequence ID" value="CAE0333249.1"/>
    <property type="molecule type" value="Transcribed_RNA"/>
</dbReference>
<gene>
    <name evidence="2" type="ORF">SINC0208_LOCUS13887</name>
</gene>
<protein>
    <submittedName>
        <fullName evidence="2">Uncharacterized protein</fullName>
    </submittedName>
</protein>
<feature type="region of interest" description="Disordered" evidence="1">
    <location>
        <begin position="1"/>
        <end position="64"/>
    </location>
</feature>
<dbReference type="AlphaFoldDB" id="A0A7S3IUH6"/>